<dbReference type="GO" id="GO:0016846">
    <property type="term" value="F:carbon-sulfur lyase activity"/>
    <property type="evidence" value="ECO:0007669"/>
    <property type="project" value="InterPro"/>
</dbReference>
<sequence>MPAATSENVKFGHCLCKATSFTIPNSEEPALSFIFHFRDCQRNARGPYQVVVISPTSAIPLSNRGENLKDHMIPKSSTLSGYEKSKTSVASADAPFQLFR</sequence>
<protein>
    <recommendedName>
        <fullName evidence="1">CENP-V/GFA domain-containing protein</fullName>
    </recommendedName>
</protein>
<name>A0A8E2EMA1_9PEZI</name>
<evidence type="ECO:0000313" key="3">
    <source>
        <dbReference type="Proteomes" id="UP000250266"/>
    </source>
</evidence>
<accession>A0A8E2EMA1</accession>
<dbReference type="Proteomes" id="UP000250266">
    <property type="component" value="Unassembled WGS sequence"/>
</dbReference>
<gene>
    <name evidence="2" type="ORF">K432DRAFT_376697</name>
</gene>
<dbReference type="InterPro" id="IPR006913">
    <property type="entry name" value="CENP-V/GFA"/>
</dbReference>
<dbReference type="Pfam" id="PF04828">
    <property type="entry name" value="GFA"/>
    <property type="match status" value="1"/>
</dbReference>
<organism evidence="2 3">
    <name type="scientific">Lepidopterella palustris CBS 459.81</name>
    <dbReference type="NCBI Taxonomy" id="1314670"/>
    <lineage>
        <taxon>Eukaryota</taxon>
        <taxon>Fungi</taxon>
        <taxon>Dikarya</taxon>
        <taxon>Ascomycota</taxon>
        <taxon>Pezizomycotina</taxon>
        <taxon>Dothideomycetes</taxon>
        <taxon>Pleosporomycetidae</taxon>
        <taxon>Mytilinidiales</taxon>
        <taxon>Argynnaceae</taxon>
        <taxon>Lepidopterella</taxon>
    </lineage>
</organism>
<dbReference type="OrthoDB" id="5320223at2759"/>
<reference evidence="2 3" key="1">
    <citation type="journal article" date="2016" name="Nat. Commun.">
        <title>Ectomycorrhizal ecology is imprinted in the genome of the dominant symbiotic fungus Cenococcum geophilum.</title>
        <authorList>
            <consortium name="DOE Joint Genome Institute"/>
            <person name="Peter M."/>
            <person name="Kohler A."/>
            <person name="Ohm R.A."/>
            <person name="Kuo A."/>
            <person name="Krutzmann J."/>
            <person name="Morin E."/>
            <person name="Arend M."/>
            <person name="Barry K.W."/>
            <person name="Binder M."/>
            <person name="Choi C."/>
            <person name="Clum A."/>
            <person name="Copeland A."/>
            <person name="Grisel N."/>
            <person name="Haridas S."/>
            <person name="Kipfer T."/>
            <person name="LaButti K."/>
            <person name="Lindquist E."/>
            <person name="Lipzen A."/>
            <person name="Maire R."/>
            <person name="Meier B."/>
            <person name="Mihaltcheva S."/>
            <person name="Molinier V."/>
            <person name="Murat C."/>
            <person name="Poggeler S."/>
            <person name="Quandt C.A."/>
            <person name="Sperisen C."/>
            <person name="Tritt A."/>
            <person name="Tisserant E."/>
            <person name="Crous P.W."/>
            <person name="Henrissat B."/>
            <person name="Nehls U."/>
            <person name="Egli S."/>
            <person name="Spatafora J.W."/>
            <person name="Grigoriev I.V."/>
            <person name="Martin F.M."/>
        </authorList>
    </citation>
    <scope>NUCLEOTIDE SEQUENCE [LARGE SCALE GENOMIC DNA]</scope>
    <source>
        <strain evidence="2 3">CBS 459.81</strain>
    </source>
</reference>
<proteinExistence type="predicted"/>
<keyword evidence="3" id="KW-1185">Reference proteome</keyword>
<dbReference type="AlphaFoldDB" id="A0A8E2EMA1"/>
<dbReference type="Gene3D" id="3.90.1590.10">
    <property type="entry name" value="glutathione-dependent formaldehyde- activating enzyme (gfa)"/>
    <property type="match status" value="1"/>
</dbReference>
<evidence type="ECO:0000313" key="2">
    <source>
        <dbReference type="EMBL" id="OCK86385.1"/>
    </source>
</evidence>
<evidence type="ECO:0000259" key="1">
    <source>
        <dbReference type="Pfam" id="PF04828"/>
    </source>
</evidence>
<dbReference type="EMBL" id="KV744805">
    <property type="protein sequence ID" value="OCK86385.1"/>
    <property type="molecule type" value="Genomic_DNA"/>
</dbReference>
<feature type="domain" description="CENP-V/GFA" evidence="1">
    <location>
        <begin position="12"/>
        <end position="63"/>
    </location>
</feature>